<dbReference type="Proteomes" id="UP000219329">
    <property type="component" value="Unassembled WGS sequence"/>
</dbReference>
<accession>A0A2A5W8X4</accession>
<name>A0A2A5W8X4_9GAMM</name>
<sequence>MSEKIADWILHHVNTSYERTGERSLRAVSNWKTDGDIEHYGAGFGTLVVDQDMNDPNAKSGTCSWQGEAFLPDGNRAMGYFDGTWEALGGNIWKVSMEGWDSLDGDIRLEGEISLAELTFKGTNYRA</sequence>
<organism evidence="1 2">
    <name type="scientific">OM182 bacterium MED-G28</name>
    <dbReference type="NCBI Taxonomy" id="1986256"/>
    <lineage>
        <taxon>Bacteria</taxon>
        <taxon>Pseudomonadati</taxon>
        <taxon>Pseudomonadota</taxon>
        <taxon>Gammaproteobacteria</taxon>
        <taxon>OMG group</taxon>
        <taxon>OM182 clade</taxon>
    </lineage>
</organism>
<dbReference type="EMBL" id="NTJZ01000013">
    <property type="protein sequence ID" value="PDH32744.1"/>
    <property type="molecule type" value="Genomic_DNA"/>
</dbReference>
<reference evidence="1 2" key="1">
    <citation type="submission" date="2017-08" db="EMBL/GenBank/DDBJ databases">
        <title>Fine stratification of microbial communities through a metagenomic profile of the photic zone.</title>
        <authorList>
            <person name="Haro-Moreno J.M."/>
            <person name="Lopez-Perez M."/>
            <person name="De La Torre J."/>
            <person name="Picazo A."/>
            <person name="Camacho A."/>
            <person name="Rodriguez-Valera F."/>
        </authorList>
    </citation>
    <scope>NUCLEOTIDE SEQUENCE [LARGE SCALE GENOMIC DNA]</scope>
    <source>
        <strain evidence="1">MED-G28</strain>
    </source>
</reference>
<evidence type="ECO:0000313" key="2">
    <source>
        <dbReference type="Proteomes" id="UP000219329"/>
    </source>
</evidence>
<gene>
    <name evidence="1" type="ORF">CNF02_10800</name>
</gene>
<evidence type="ECO:0000313" key="1">
    <source>
        <dbReference type="EMBL" id="PDH32744.1"/>
    </source>
</evidence>
<dbReference type="AlphaFoldDB" id="A0A2A5W8X4"/>
<comment type="caution">
    <text evidence="1">The sequence shown here is derived from an EMBL/GenBank/DDBJ whole genome shotgun (WGS) entry which is preliminary data.</text>
</comment>
<proteinExistence type="predicted"/>
<protein>
    <submittedName>
        <fullName evidence="1">Uncharacterized protein</fullName>
    </submittedName>
</protein>